<reference evidence="1 2" key="1">
    <citation type="submission" date="2019-04" db="EMBL/GenBank/DDBJ databases">
        <title>Draft genome sequence of Pseudomonas sp. M7D1 isolated from rhizosphere of plant the flowery desert.</title>
        <authorList>
            <person name="Poblete-Morales M."/>
            <person name="Plaza N."/>
            <person name="Corsini G."/>
            <person name="Silva E."/>
        </authorList>
    </citation>
    <scope>NUCLEOTIDE SEQUENCE [LARGE SCALE GENOMIC DNA]</scope>
    <source>
        <strain evidence="1 2">M7D1</strain>
    </source>
</reference>
<evidence type="ECO:0008006" key="3">
    <source>
        <dbReference type="Google" id="ProtNLM"/>
    </source>
</evidence>
<dbReference type="SUPFAM" id="SSF50998">
    <property type="entry name" value="Quinoprotein alcohol dehydrogenase-like"/>
    <property type="match status" value="1"/>
</dbReference>
<protein>
    <recommendedName>
        <fullName evidence="3">Delta-60 repeat domain-containing protein</fullName>
    </recommendedName>
</protein>
<organism evidence="1 2">
    <name type="scientific">Pseudomonas atacamensis</name>
    <dbReference type="NCBI Taxonomy" id="2565368"/>
    <lineage>
        <taxon>Bacteria</taxon>
        <taxon>Pseudomonadati</taxon>
        <taxon>Pseudomonadota</taxon>
        <taxon>Gammaproteobacteria</taxon>
        <taxon>Pseudomonadales</taxon>
        <taxon>Pseudomonadaceae</taxon>
        <taxon>Pseudomonas</taxon>
    </lineage>
</organism>
<dbReference type="Proteomes" id="UP000310574">
    <property type="component" value="Unassembled WGS sequence"/>
</dbReference>
<name>A0AAQ2I262_9PSED</name>
<sequence>MTEVKDTAVHNLDPTFGPDKNGLTWFRYPDQENGFANAVTVAADGKLLIAASAGNKFAIVRLKPDGTQDASFARDGVATGVFAQGYKSTGGSISILENNNLLLQGAFVLHEYARPQRCLAMFRNDGTPESGFGDNGVVIVSQIPLPALASSEVAPEQKRTTASDYSGHAIELADGKLMVLSNHQYSPNDQYGLLIRLHSDGALDTSFGQRQGYITIRYLDNSTWAGSLIRLQDGKFAIAGYVSRKDRYRAMIALFDAAGKPVSSFGDNGFALFERLDKLSQINQLVEMPDGNILGIGSATSEDLVHRGVLVCVDRNGKYASDFNEGRPVLTSYSDAPFGIQWTAGTLREGVRIVLLSSTHGEEDSEIVIAQFKSDGAPDRGFADDGVLVINLTDVLDMAGGLAIQNNQIVVTGTSLPRADGVGSFAFRCADTL</sequence>
<evidence type="ECO:0000313" key="1">
    <source>
        <dbReference type="EMBL" id="THF34300.1"/>
    </source>
</evidence>
<dbReference type="Pfam" id="PF17164">
    <property type="entry name" value="DUF5122"/>
    <property type="match status" value="2"/>
</dbReference>
<gene>
    <name evidence="1" type="ORF">E5170_08500</name>
</gene>
<dbReference type="EMBL" id="SSBS01000002">
    <property type="protein sequence ID" value="THF34300.1"/>
    <property type="molecule type" value="Genomic_DNA"/>
</dbReference>
<accession>A0AAQ2I262</accession>
<comment type="caution">
    <text evidence="1">The sequence shown here is derived from an EMBL/GenBank/DDBJ whole genome shotgun (WGS) entry which is preliminary data.</text>
</comment>
<dbReference type="InterPro" id="IPR013431">
    <property type="entry name" value="Delta_60_rpt"/>
</dbReference>
<proteinExistence type="predicted"/>
<dbReference type="Gene3D" id="2.80.10.50">
    <property type="match status" value="2"/>
</dbReference>
<dbReference type="RefSeq" id="WP_136492537.1">
    <property type="nucleotide sequence ID" value="NZ_SSBS01000002.1"/>
</dbReference>
<dbReference type="NCBIfam" id="TIGR02608">
    <property type="entry name" value="delta_60_rpt"/>
    <property type="match status" value="4"/>
</dbReference>
<dbReference type="InterPro" id="IPR011047">
    <property type="entry name" value="Quinoprotein_ADH-like_sf"/>
</dbReference>
<evidence type="ECO:0000313" key="2">
    <source>
        <dbReference type="Proteomes" id="UP000310574"/>
    </source>
</evidence>
<dbReference type="AlphaFoldDB" id="A0AAQ2I262"/>